<reference evidence="1 2" key="1">
    <citation type="submission" date="2018-06" db="EMBL/GenBank/DDBJ databases">
        <title>Genomic Encyclopedia of Type Strains, Phase III (KMG-III): the genomes of soil and plant-associated and newly described type strains.</title>
        <authorList>
            <person name="Whitman W."/>
        </authorList>
    </citation>
    <scope>NUCLEOTIDE SEQUENCE [LARGE SCALE GENOMIC DNA]</scope>
    <source>
        <strain evidence="1 2">CGMCC 1.8979</strain>
    </source>
</reference>
<dbReference type="AlphaFoldDB" id="A0A327YMF8"/>
<evidence type="ECO:0000313" key="1">
    <source>
        <dbReference type="EMBL" id="RAK22090.1"/>
    </source>
</evidence>
<dbReference type="OrthoDB" id="113447at2"/>
<dbReference type="GO" id="GO:0003824">
    <property type="term" value="F:catalytic activity"/>
    <property type="evidence" value="ECO:0007669"/>
    <property type="project" value="InterPro"/>
</dbReference>
<dbReference type="RefSeq" id="WP_111643953.1">
    <property type="nucleotide sequence ID" value="NZ_QLMH01000002.1"/>
</dbReference>
<sequence>MIKEGTFKGLDSIILENEYMKATFLPVYGSKLASFYDKQANWEWLFQAKDDVLSLPPYGASFSHYDSSGFDEVFPTIDACVDPVSGKPIPDHGEVWALPWSHKIEGETVIFSVKSPVFPYTLKKQVRLEKNRLCFAYEATNHSDEPFYFIWTPHALLRCNEFTKIIVPRYLTKVMTVEHSTEHLGEWGTIHNYPITISQKTGQPLDLSKMEPACANNCEKFYFIEPIKEGRCGIVQEDIKRSLTYHYPVDKIPYLGIWKTQGGYRGDYNLALEPCTGVYDNLYVAHAIRKVGSIQPYCSFTWWFQMEIGGNN</sequence>
<dbReference type="GO" id="GO:0030246">
    <property type="term" value="F:carbohydrate binding"/>
    <property type="evidence" value="ECO:0007669"/>
    <property type="project" value="InterPro"/>
</dbReference>
<dbReference type="InterPro" id="IPR011013">
    <property type="entry name" value="Gal_mutarotase_sf_dom"/>
</dbReference>
<gene>
    <name evidence="1" type="ORF">B0I26_10278</name>
</gene>
<accession>A0A327YMF8</accession>
<dbReference type="SUPFAM" id="SSF74650">
    <property type="entry name" value="Galactose mutarotase-like"/>
    <property type="match status" value="1"/>
</dbReference>
<dbReference type="GO" id="GO:0005975">
    <property type="term" value="P:carbohydrate metabolic process"/>
    <property type="evidence" value="ECO:0007669"/>
    <property type="project" value="InterPro"/>
</dbReference>
<protein>
    <submittedName>
        <fullName evidence="1">Galactose mutarotase-like enzyme</fullName>
    </submittedName>
</protein>
<dbReference type="InterPro" id="IPR014718">
    <property type="entry name" value="GH-type_carb-bd"/>
</dbReference>
<organism evidence="1 2">
    <name type="scientific">Paranoxybacillus vitaminiphilus</name>
    <dbReference type="NCBI Taxonomy" id="581036"/>
    <lineage>
        <taxon>Bacteria</taxon>
        <taxon>Bacillati</taxon>
        <taxon>Bacillota</taxon>
        <taxon>Bacilli</taxon>
        <taxon>Bacillales</taxon>
        <taxon>Anoxybacillaceae</taxon>
        <taxon>Paranoxybacillus</taxon>
    </lineage>
</organism>
<evidence type="ECO:0000313" key="2">
    <source>
        <dbReference type="Proteomes" id="UP000248555"/>
    </source>
</evidence>
<dbReference type="Gene3D" id="2.70.98.10">
    <property type="match status" value="1"/>
</dbReference>
<proteinExistence type="predicted"/>
<dbReference type="Proteomes" id="UP000248555">
    <property type="component" value="Unassembled WGS sequence"/>
</dbReference>
<keyword evidence="2" id="KW-1185">Reference proteome</keyword>
<dbReference type="EMBL" id="QLMH01000002">
    <property type="protein sequence ID" value="RAK22090.1"/>
    <property type="molecule type" value="Genomic_DNA"/>
</dbReference>
<comment type="caution">
    <text evidence="1">The sequence shown here is derived from an EMBL/GenBank/DDBJ whole genome shotgun (WGS) entry which is preliminary data.</text>
</comment>
<name>A0A327YMF8_9BACL</name>